<evidence type="ECO:0000313" key="1">
    <source>
        <dbReference type="EMBL" id="KAK7344628.1"/>
    </source>
</evidence>
<protein>
    <submittedName>
        <fullName evidence="1">Uncharacterized protein</fullName>
    </submittedName>
</protein>
<dbReference type="Proteomes" id="UP001367508">
    <property type="component" value="Unassembled WGS sequence"/>
</dbReference>
<evidence type="ECO:0000313" key="2">
    <source>
        <dbReference type="Proteomes" id="UP001367508"/>
    </source>
</evidence>
<proteinExistence type="predicted"/>
<name>A0AAN9QVF7_CANGL</name>
<sequence length="275" mass="31183">MSALKEKVAAGDSAGSCGRFCALLAETILNQSLKDRTNPSWLKQGHYSMGLNACLFRFTVPNKMNTGLIRGILQWPYSPVFASTTIREFRYKYSTFDYLLSQTEFWRCTFDEEKSFLTYFLQGRPSVTEACRRWFLWIGASFLQRCFGCFAGKYGVFLLLFEATTMKMPNHSSGAISEGDQSNEQGATTFFFEILDPLIQSERETDFLLARNCRSSAIYVPRAVCSVPKELSSLQGRMNTQFPVFPCSLLPPPLKKNFFFSSPLIYILLSGKEKG</sequence>
<keyword evidence="2" id="KW-1185">Reference proteome</keyword>
<organism evidence="1 2">
    <name type="scientific">Canavalia gladiata</name>
    <name type="common">Sword bean</name>
    <name type="synonym">Dolichos gladiatus</name>
    <dbReference type="NCBI Taxonomy" id="3824"/>
    <lineage>
        <taxon>Eukaryota</taxon>
        <taxon>Viridiplantae</taxon>
        <taxon>Streptophyta</taxon>
        <taxon>Embryophyta</taxon>
        <taxon>Tracheophyta</taxon>
        <taxon>Spermatophyta</taxon>
        <taxon>Magnoliopsida</taxon>
        <taxon>eudicotyledons</taxon>
        <taxon>Gunneridae</taxon>
        <taxon>Pentapetalae</taxon>
        <taxon>rosids</taxon>
        <taxon>fabids</taxon>
        <taxon>Fabales</taxon>
        <taxon>Fabaceae</taxon>
        <taxon>Papilionoideae</taxon>
        <taxon>50 kb inversion clade</taxon>
        <taxon>NPAAA clade</taxon>
        <taxon>indigoferoid/millettioid clade</taxon>
        <taxon>Phaseoleae</taxon>
        <taxon>Canavalia</taxon>
    </lineage>
</organism>
<dbReference type="EMBL" id="JAYMYQ010000003">
    <property type="protein sequence ID" value="KAK7344628.1"/>
    <property type="molecule type" value="Genomic_DNA"/>
</dbReference>
<reference evidence="1 2" key="1">
    <citation type="submission" date="2024-01" db="EMBL/GenBank/DDBJ databases">
        <title>The genomes of 5 underutilized Papilionoideae crops provide insights into root nodulation and disease resistanc.</title>
        <authorList>
            <person name="Jiang F."/>
        </authorList>
    </citation>
    <scope>NUCLEOTIDE SEQUENCE [LARGE SCALE GENOMIC DNA]</scope>
    <source>
        <strain evidence="1">LVBAO_FW01</strain>
        <tissue evidence="1">Leaves</tissue>
    </source>
</reference>
<comment type="caution">
    <text evidence="1">The sequence shown here is derived from an EMBL/GenBank/DDBJ whole genome shotgun (WGS) entry which is preliminary data.</text>
</comment>
<accession>A0AAN9QVF7</accession>
<dbReference type="AlphaFoldDB" id="A0AAN9QVF7"/>
<gene>
    <name evidence="1" type="ORF">VNO77_14476</name>
</gene>